<dbReference type="VEuPathDB" id="FungiDB:CHGG_05775"/>
<evidence type="ECO:0000313" key="4">
    <source>
        <dbReference type="Proteomes" id="UP000001056"/>
    </source>
</evidence>
<proteinExistence type="predicted"/>
<dbReference type="OMA" id="NINIHCA"/>
<protein>
    <submittedName>
        <fullName evidence="3">Uncharacterized protein</fullName>
    </submittedName>
</protein>
<keyword evidence="2" id="KW-1133">Transmembrane helix</keyword>
<feature type="transmembrane region" description="Helical" evidence="2">
    <location>
        <begin position="76"/>
        <end position="100"/>
    </location>
</feature>
<gene>
    <name evidence="3" type="ORF">CHGG_05775</name>
</gene>
<reference evidence="4" key="1">
    <citation type="journal article" date="2015" name="Genome Announc.">
        <title>Draft genome sequence of the cellulolytic fungus Chaetomium globosum.</title>
        <authorList>
            <person name="Cuomo C.A."/>
            <person name="Untereiner W.A."/>
            <person name="Ma L.-J."/>
            <person name="Grabherr M."/>
            <person name="Birren B.W."/>
        </authorList>
    </citation>
    <scope>NUCLEOTIDE SEQUENCE [LARGE SCALE GENOMIC DNA]</scope>
    <source>
        <strain evidence="4">ATCC 6205 / CBS 148.51 / DSM 1962 / NBRC 6347 / NRRL 1970</strain>
    </source>
</reference>
<evidence type="ECO:0000256" key="1">
    <source>
        <dbReference type="SAM" id="MobiDB-lite"/>
    </source>
</evidence>
<dbReference type="GeneID" id="4390011"/>
<keyword evidence="4" id="KW-1185">Reference proteome</keyword>
<organism evidence="3 4">
    <name type="scientific">Chaetomium globosum (strain ATCC 6205 / CBS 148.51 / DSM 1962 / NBRC 6347 / NRRL 1970)</name>
    <name type="common">Soil fungus</name>
    <dbReference type="NCBI Taxonomy" id="306901"/>
    <lineage>
        <taxon>Eukaryota</taxon>
        <taxon>Fungi</taxon>
        <taxon>Dikarya</taxon>
        <taxon>Ascomycota</taxon>
        <taxon>Pezizomycotina</taxon>
        <taxon>Sordariomycetes</taxon>
        <taxon>Sordariomycetidae</taxon>
        <taxon>Sordariales</taxon>
        <taxon>Chaetomiaceae</taxon>
        <taxon>Chaetomium</taxon>
    </lineage>
</organism>
<feature type="region of interest" description="Disordered" evidence="1">
    <location>
        <begin position="103"/>
        <end position="128"/>
    </location>
</feature>
<dbReference type="EMBL" id="CH408031">
    <property type="protein sequence ID" value="EAQ89156.1"/>
    <property type="molecule type" value="Genomic_DNA"/>
</dbReference>
<keyword evidence="2" id="KW-0472">Membrane</keyword>
<dbReference type="Proteomes" id="UP000001056">
    <property type="component" value="Unassembled WGS sequence"/>
</dbReference>
<dbReference type="OrthoDB" id="5396810at2759"/>
<dbReference type="eggNOG" id="ENOG502SHGW">
    <property type="taxonomic scope" value="Eukaryota"/>
</dbReference>
<dbReference type="AlphaFoldDB" id="Q2H6E0"/>
<dbReference type="SUPFAM" id="SSF89372">
    <property type="entry name" value="Fucose-specific lectin"/>
    <property type="match status" value="1"/>
</dbReference>
<evidence type="ECO:0000256" key="2">
    <source>
        <dbReference type="SAM" id="Phobius"/>
    </source>
</evidence>
<sequence length="444" mass="48045">MQKQSAWAHGPSDLPEAVDRDDMLPEVVHPEHYPHSAYEQDKHLAPGYSPYGYQAPVAPAVVNGGSPRRGWTRRTWIILAVIIGLVVVGIGLGVGLGIGLKSSSEDPAPSASPSETPDGNGSNGGSSAADSAAAGNLFKGSSLAATNYTDTNGFIHLYVFFQAANKELLTSQWDSQNKTWSTMSISKILSSTGLTLNLIPASPIAAYTYTNPTFQTRIYFLTTGNSIREIISSEDPTLATNWRQGQLGSNKLITAAEGSKLAALRPHCGTSRNCQINYPWMAIAYQGEGGVIAVSRADDWKPMDLPFGPAEPGAAIGFSSVMRRNNITDVEWSLPLHRLRALPQRPQHRVPFSYDLVNMMIINVDPDGDLEVRTWDTKAWSGLDPPNLLAAEGAPDEPKFAAVAGTSQRRVFGVVNGTVHQWEFFALSPRQWGYLGTVPTEMKP</sequence>
<dbReference type="STRING" id="306901.Q2H6E0"/>
<evidence type="ECO:0000313" key="3">
    <source>
        <dbReference type="EMBL" id="EAQ89156.1"/>
    </source>
</evidence>
<dbReference type="RefSeq" id="XP_001221870.1">
    <property type="nucleotide sequence ID" value="XM_001221869.1"/>
</dbReference>
<keyword evidence="2" id="KW-0812">Transmembrane</keyword>
<name>Q2H6E0_CHAGB</name>
<dbReference type="HOGENOM" id="CLU_577696_0_0_1"/>
<dbReference type="InParanoid" id="Q2H6E0"/>
<dbReference type="Gene3D" id="2.120.10.70">
    <property type="entry name" value="Fucose-specific lectin"/>
    <property type="match status" value="1"/>
</dbReference>
<accession>Q2H6E0</accession>